<sequence>MIGRVIVPGIGGSDGTHWQTLWQQQWGADAVRIDPGSWSQPNLDDWVAAVDRAARLISPRVEGIALVGHSLGCWAVAEWLLRSPVDVPVAVFLVAPPDPTGDVFPAEDASTFVALQARRLPVPSMVVASTDDPYCGLRVAEQLAAAWGSDLLQVDRAGHLNSASGLGTWPTGREALERLECRVLGV</sequence>
<evidence type="ECO:0000313" key="2">
    <source>
        <dbReference type="Proteomes" id="UP000539146"/>
    </source>
</evidence>
<dbReference type="InterPro" id="IPR029058">
    <property type="entry name" value="AB_hydrolase_fold"/>
</dbReference>
<dbReference type="InterPro" id="IPR010662">
    <property type="entry name" value="RBBP9/YdeN"/>
</dbReference>
<dbReference type="GO" id="GO:0016787">
    <property type="term" value="F:hydrolase activity"/>
    <property type="evidence" value="ECO:0007669"/>
    <property type="project" value="UniProtKB-KW"/>
</dbReference>
<dbReference type="Pfam" id="PF06821">
    <property type="entry name" value="Ser_hydrolase"/>
    <property type="match status" value="1"/>
</dbReference>
<keyword evidence="1" id="KW-0378">Hydrolase</keyword>
<organism evidence="1 2">
    <name type="scientific">Curtobacterium citreum</name>
    <dbReference type="NCBI Taxonomy" id="2036"/>
    <lineage>
        <taxon>Bacteria</taxon>
        <taxon>Bacillati</taxon>
        <taxon>Actinomycetota</taxon>
        <taxon>Actinomycetes</taxon>
        <taxon>Micrococcales</taxon>
        <taxon>Microbacteriaceae</taxon>
        <taxon>Curtobacterium</taxon>
    </lineage>
</organism>
<dbReference type="SUPFAM" id="SSF53474">
    <property type="entry name" value="alpha/beta-Hydrolases"/>
    <property type="match status" value="1"/>
</dbReference>
<accession>A0A850DSE0</accession>
<reference evidence="1 2" key="1">
    <citation type="submission" date="2020-05" db="EMBL/GenBank/DDBJ databases">
        <title>Genome Sequencing of Type Strains.</title>
        <authorList>
            <person name="Lemaire J.F."/>
            <person name="Inderbitzin P."/>
            <person name="Gregorio O.A."/>
            <person name="Collins S.B."/>
            <person name="Wespe N."/>
            <person name="Knight-Connoni V."/>
        </authorList>
    </citation>
    <scope>NUCLEOTIDE SEQUENCE [LARGE SCALE GENOMIC DNA]</scope>
    <source>
        <strain evidence="1 2">DSM 20512</strain>
    </source>
</reference>
<dbReference type="Gene3D" id="3.40.50.1820">
    <property type="entry name" value="alpha/beta hydrolase"/>
    <property type="match status" value="1"/>
</dbReference>
<evidence type="ECO:0000313" key="1">
    <source>
        <dbReference type="EMBL" id="NUU27851.1"/>
    </source>
</evidence>
<comment type="caution">
    <text evidence="1">The sequence shown here is derived from an EMBL/GenBank/DDBJ whole genome shotgun (WGS) entry which is preliminary data.</text>
</comment>
<dbReference type="EMBL" id="JABMCG010000094">
    <property type="protein sequence ID" value="NUU27851.1"/>
    <property type="molecule type" value="Genomic_DNA"/>
</dbReference>
<dbReference type="Proteomes" id="UP000539146">
    <property type="component" value="Unassembled WGS sequence"/>
</dbReference>
<gene>
    <name evidence="1" type="ORF">HP467_06950</name>
</gene>
<proteinExistence type="predicted"/>
<protein>
    <submittedName>
        <fullName evidence="1">Serine hydrolase family protein</fullName>
    </submittedName>
</protein>
<name>A0A850DSE0_9MICO</name>
<dbReference type="AlphaFoldDB" id="A0A850DSE0"/>